<sequence>MLLFLLWMTYGFGVFSIANSLSLPHILHLEEIRRSFECSRSSPEHLGVRVEPPFSYLQSSNSLSIDMDAWCVLYGFLQSYCFAAIGYHPPSALEGSASGHSYLSSDLYVICNQLPHLGDKISHLVFSEQTLCQITQ</sequence>
<feature type="signal peptide" evidence="1">
    <location>
        <begin position="1"/>
        <end position="20"/>
    </location>
</feature>
<dbReference type="AlphaFoldDB" id="A0A4Y2UD30"/>
<dbReference type="Proteomes" id="UP000499080">
    <property type="component" value="Unassembled WGS sequence"/>
</dbReference>
<proteinExistence type="predicted"/>
<gene>
    <name evidence="2" type="ORF">AVEN_151613_1</name>
</gene>
<dbReference type="EMBL" id="BGPR01035204">
    <property type="protein sequence ID" value="GBO09921.1"/>
    <property type="molecule type" value="Genomic_DNA"/>
</dbReference>
<keyword evidence="1" id="KW-0732">Signal</keyword>
<evidence type="ECO:0000313" key="3">
    <source>
        <dbReference type="Proteomes" id="UP000499080"/>
    </source>
</evidence>
<evidence type="ECO:0000256" key="1">
    <source>
        <dbReference type="SAM" id="SignalP"/>
    </source>
</evidence>
<reference evidence="2 3" key="1">
    <citation type="journal article" date="2019" name="Sci. Rep.">
        <title>Orb-weaving spider Araneus ventricosus genome elucidates the spidroin gene catalogue.</title>
        <authorList>
            <person name="Kono N."/>
            <person name="Nakamura H."/>
            <person name="Ohtoshi R."/>
            <person name="Moran D.A.P."/>
            <person name="Shinohara A."/>
            <person name="Yoshida Y."/>
            <person name="Fujiwara M."/>
            <person name="Mori M."/>
            <person name="Tomita M."/>
            <person name="Arakawa K."/>
        </authorList>
    </citation>
    <scope>NUCLEOTIDE SEQUENCE [LARGE SCALE GENOMIC DNA]</scope>
</reference>
<protein>
    <submittedName>
        <fullName evidence="2">Uncharacterized protein</fullName>
    </submittedName>
</protein>
<comment type="caution">
    <text evidence="2">The sequence shown here is derived from an EMBL/GenBank/DDBJ whole genome shotgun (WGS) entry which is preliminary data.</text>
</comment>
<accession>A0A4Y2UD30</accession>
<evidence type="ECO:0000313" key="2">
    <source>
        <dbReference type="EMBL" id="GBO09921.1"/>
    </source>
</evidence>
<keyword evidence="3" id="KW-1185">Reference proteome</keyword>
<organism evidence="2 3">
    <name type="scientific">Araneus ventricosus</name>
    <name type="common">Orbweaver spider</name>
    <name type="synonym">Epeira ventricosa</name>
    <dbReference type="NCBI Taxonomy" id="182803"/>
    <lineage>
        <taxon>Eukaryota</taxon>
        <taxon>Metazoa</taxon>
        <taxon>Ecdysozoa</taxon>
        <taxon>Arthropoda</taxon>
        <taxon>Chelicerata</taxon>
        <taxon>Arachnida</taxon>
        <taxon>Araneae</taxon>
        <taxon>Araneomorphae</taxon>
        <taxon>Entelegynae</taxon>
        <taxon>Araneoidea</taxon>
        <taxon>Araneidae</taxon>
        <taxon>Araneus</taxon>
    </lineage>
</organism>
<feature type="chain" id="PRO_5021508737" evidence="1">
    <location>
        <begin position="21"/>
        <end position="136"/>
    </location>
</feature>
<name>A0A4Y2UD30_ARAVE</name>